<evidence type="ECO:0000256" key="5">
    <source>
        <dbReference type="ARBA" id="ARBA00023027"/>
    </source>
</evidence>
<dbReference type="GO" id="GO:0000215">
    <property type="term" value="F:tRNA 2'-phosphotransferase activity"/>
    <property type="evidence" value="ECO:0007669"/>
    <property type="project" value="UniProtKB-EC"/>
</dbReference>
<feature type="region of interest" description="Disordered" evidence="7">
    <location>
        <begin position="1"/>
        <end position="21"/>
    </location>
</feature>
<name>A0AAJ0DK74_9PEZI</name>
<dbReference type="InterPro" id="IPR042080">
    <property type="entry name" value="RNA_2'-PTrans_N"/>
</dbReference>
<dbReference type="InterPro" id="IPR002745">
    <property type="entry name" value="Ptrans_KptA/Tpt1"/>
</dbReference>
<evidence type="ECO:0000256" key="1">
    <source>
        <dbReference type="ARBA" id="ARBA00003343"/>
    </source>
</evidence>
<feature type="region of interest" description="Disordered" evidence="7">
    <location>
        <begin position="89"/>
        <end position="131"/>
    </location>
</feature>
<dbReference type="GO" id="GO:0006388">
    <property type="term" value="P:tRNA splicing, via endonucleolytic cleavage and ligation"/>
    <property type="evidence" value="ECO:0007669"/>
    <property type="project" value="TreeGrafter"/>
</dbReference>
<feature type="compositionally biased region" description="Basic and acidic residues" evidence="7">
    <location>
        <begin position="113"/>
        <end position="131"/>
    </location>
</feature>
<feature type="compositionally biased region" description="Low complexity" evidence="7">
    <location>
        <begin position="218"/>
        <end position="227"/>
    </location>
</feature>
<keyword evidence="4 8" id="KW-0808">Transferase</keyword>
<accession>A0AAJ0DK74</accession>
<sequence>MASSSRGGRPRRGGSGHNINDRTVQISKKLSWLLRHGAETENLSLGPGGFANLADVLNNRKLRGLQITFEEVKGVVADNEKQRFTMVPVATSTSDLDGEGKEEGEAAGGVDFEPNKESKQSEVESTDPKDWKIRANQGHSLKIEEDGLLDLITPENIPATAVHGTTHAAWPSIVADGGLKTMGRNHVHFASGLPAGFATLPKFEPSHGNGADADRNGAENSNGGAAAQHAPVISGMRSTSTILIYLSVEKAMKAGLKFWRSANGVVLSEGNAEGLVPLQFFERVEDRTGEGVLVQDGVVVKEAPGGWGGKGKGGGGGRGRGKGHG</sequence>
<protein>
    <recommendedName>
        <fullName evidence="3">2'-phosphotransferase</fullName>
        <ecNumber evidence="3">2.7.1.160</ecNumber>
    </recommendedName>
</protein>
<feature type="region of interest" description="Disordered" evidence="7">
    <location>
        <begin position="203"/>
        <end position="231"/>
    </location>
</feature>
<dbReference type="InterPro" id="IPR042081">
    <property type="entry name" value="RNA_2'-PTrans_C"/>
</dbReference>
<comment type="function">
    <text evidence="1">Catalyzes the last step of tRNA splicing, the transfer of the splice junction 2'-phosphate from ligated tRNA to NAD to produce ADP-ribose 1''-2'' cyclic phosphate.</text>
</comment>
<organism evidence="8 9">
    <name type="scientific">Extremus antarcticus</name>
    <dbReference type="NCBI Taxonomy" id="702011"/>
    <lineage>
        <taxon>Eukaryota</taxon>
        <taxon>Fungi</taxon>
        <taxon>Dikarya</taxon>
        <taxon>Ascomycota</taxon>
        <taxon>Pezizomycotina</taxon>
        <taxon>Dothideomycetes</taxon>
        <taxon>Dothideomycetidae</taxon>
        <taxon>Mycosphaerellales</taxon>
        <taxon>Extremaceae</taxon>
        <taxon>Extremus</taxon>
    </lineage>
</organism>
<dbReference type="SUPFAM" id="SSF56399">
    <property type="entry name" value="ADP-ribosylation"/>
    <property type="match status" value="1"/>
</dbReference>
<dbReference type="PANTHER" id="PTHR12684:SF2">
    <property type="entry name" value="TRNA 2'-PHOSPHOTRANSFERASE 1"/>
    <property type="match status" value="1"/>
</dbReference>
<dbReference type="Proteomes" id="UP001271007">
    <property type="component" value="Unassembled WGS sequence"/>
</dbReference>
<comment type="similarity">
    <text evidence="2">Belongs to the KptA/TPT1 family.</text>
</comment>
<keyword evidence="5" id="KW-0520">NAD</keyword>
<evidence type="ECO:0000256" key="6">
    <source>
        <dbReference type="ARBA" id="ARBA00047949"/>
    </source>
</evidence>
<evidence type="ECO:0000313" key="8">
    <source>
        <dbReference type="EMBL" id="KAK3055693.1"/>
    </source>
</evidence>
<evidence type="ECO:0000256" key="4">
    <source>
        <dbReference type="ARBA" id="ARBA00022679"/>
    </source>
</evidence>
<dbReference type="PANTHER" id="PTHR12684">
    <property type="entry name" value="PUTATIVE PHOSPHOTRANSFERASE"/>
    <property type="match status" value="1"/>
</dbReference>
<gene>
    <name evidence="8" type="primary">TPT1_1</name>
    <name evidence="8" type="ORF">LTR09_003614</name>
</gene>
<comment type="catalytic activity">
    <reaction evidence="6">
        <text>2'-phospho-[ligated tRNA] + NAD(+) = mature tRNA + ADP-alpha-D-ribose 1'',2''-cyclic phosphate + nicotinamide</text>
        <dbReference type="Rhea" id="RHEA:23324"/>
        <dbReference type="Rhea" id="RHEA-COMP:11106"/>
        <dbReference type="Rhea" id="RHEA-COMP:11107"/>
        <dbReference type="ChEBI" id="CHEBI:17154"/>
        <dbReference type="ChEBI" id="CHEBI:57540"/>
        <dbReference type="ChEBI" id="CHEBI:76596"/>
        <dbReference type="ChEBI" id="CHEBI:82883"/>
        <dbReference type="ChEBI" id="CHEBI:85027"/>
        <dbReference type="EC" id="2.7.1.160"/>
    </reaction>
</comment>
<dbReference type="Gene3D" id="3.20.170.30">
    <property type="match status" value="1"/>
</dbReference>
<proteinExistence type="inferred from homology"/>
<feature type="region of interest" description="Disordered" evidence="7">
    <location>
        <begin position="304"/>
        <end position="325"/>
    </location>
</feature>
<dbReference type="AlphaFoldDB" id="A0AAJ0DK74"/>
<dbReference type="EC" id="2.7.1.160" evidence="3"/>
<feature type="compositionally biased region" description="Gly residues" evidence="7">
    <location>
        <begin position="305"/>
        <end position="318"/>
    </location>
</feature>
<comment type="caution">
    <text evidence="8">The sequence shown here is derived from an EMBL/GenBank/DDBJ whole genome shotgun (WGS) entry which is preliminary data.</text>
</comment>
<reference evidence="8" key="1">
    <citation type="submission" date="2023-04" db="EMBL/GenBank/DDBJ databases">
        <title>Black Yeasts Isolated from many extreme environments.</title>
        <authorList>
            <person name="Coleine C."/>
            <person name="Stajich J.E."/>
            <person name="Selbmann L."/>
        </authorList>
    </citation>
    <scope>NUCLEOTIDE SEQUENCE</scope>
    <source>
        <strain evidence="8">CCFEE 5312</strain>
    </source>
</reference>
<evidence type="ECO:0000313" key="9">
    <source>
        <dbReference type="Proteomes" id="UP001271007"/>
    </source>
</evidence>
<dbReference type="Pfam" id="PF01885">
    <property type="entry name" value="PTS_2-RNA"/>
    <property type="match status" value="1"/>
</dbReference>
<dbReference type="Gene3D" id="1.10.10.970">
    <property type="entry name" value="RNA 2'-phosphotransferase, Tpt1/KptA family, N-terminal domain"/>
    <property type="match status" value="1"/>
</dbReference>
<keyword evidence="9" id="KW-1185">Reference proteome</keyword>
<evidence type="ECO:0000256" key="2">
    <source>
        <dbReference type="ARBA" id="ARBA00009836"/>
    </source>
</evidence>
<evidence type="ECO:0000256" key="7">
    <source>
        <dbReference type="SAM" id="MobiDB-lite"/>
    </source>
</evidence>
<evidence type="ECO:0000256" key="3">
    <source>
        <dbReference type="ARBA" id="ARBA00012007"/>
    </source>
</evidence>
<dbReference type="EMBL" id="JAWDJX010000008">
    <property type="protein sequence ID" value="KAK3055693.1"/>
    <property type="molecule type" value="Genomic_DNA"/>
</dbReference>